<gene>
    <name evidence="2" type="ORF">EC957_002996</name>
</gene>
<accession>A0A9P6F4E9</accession>
<evidence type="ECO:0000313" key="3">
    <source>
        <dbReference type="Proteomes" id="UP000723463"/>
    </source>
</evidence>
<dbReference type="SUPFAM" id="SSF88723">
    <property type="entry name" value="PIN domain-like"/>
    <property type="match status" value="1"/>
</dbReference>
<feature type="compositionally biased region" description="Basic residues" evidence="1">
    <location>
        <begin position="354"/>
        <end position="367"/>
    </location>
</feature>
<reference evidence="2" key="1">
    <citation type="journal article" date="2020" name="Fungal Divers.">
        <title>Resolving the Mortierellaceae phylogeny through synthesis of multi-gene phylogenetics and phylogenomics.</title>
        <authorList>
            <person name="Vandepol N."/>
            <person name="Liber J."/>
            <person name="Desiro A."/>
            <person name="Na H."/>
            <person name="Kennedy M."/>
            <person name="Barry K."/>
            <person name="Grigoriev I.V."/>
            <person name="Miller A.N."/>
            <person name="O'Donnell K."/>
            <person name="Stajich J.E."/>
            <person name="Bonito G."/>
        </authorList>
    </citation>
    <scope>NUCLEOTIDE SEQUENCE</scope>
    <source>
        <strain evidence="2">NRRL 2591</strain>
    </source>
</reference>
<dbReference type="Proteomes" id="UP000723463">
    <property type="component" value="Unassembled WGS sequence"/>
</dbReference>
<feature type="region of interest" description="Disordered" evidence="1">
    <location>
        <begin position="333"/>
        <end position="415"/>
    </location>
</feature>
<dbReference type="EMBL" id="JAAAXW010000164">
    <property type="protein sequence ID" value="KAF9541499.1"/>
    <property type="molecule type" value="Genomic_DNA"/>
</dbReference>
<name>A0A9P6F4E9_9FUNG</name>
<protein>
    <recommendedName>
        <fullName evidence="4">XPG-I domain-containing protein</fullName>
    </recommendedName>
</protein>
<organism evidence="2 3">
    <name type="scientific">Mortierella hygrophila</name>
    <dbReference type="NCBI Taxonomy" id="979708"/>
    <lineage>
        <taxon>Eukaryota</taxon>
        <taxon>Fungi</taxon>
        <taxon>Fungi incertae sedis</taxon>
        <taxon>Mucoromycota</taxon>
        <taxon>Mortierellomycotina</taxon>
        <taxon>Mortierellomycetes</taxon>
        <taxon>Mortierellales</taxon>
        <taxon>Mortierellaceae</taxon>
        <taxon>Mortierella</taxon>
    </lineage>
</organism>
<keyword evidence="3" id="KW-1185">Reference proteome</keyword>
<feature type="compositionally biased region" description="Polar residues" evidence="1">
    <location>
        <begin position="394"/>
        <end position="404"/>
    </location>
</feature>
<evidence type="ECO:0008006" key="4">
    <source>
        <dbReference type="Google" id="ProtNLM"/>
    </source>
</evidence>
<sequence length="790" mass="90017">MGVPGLWPLIEEKGYKAQLKQRLSSSPPTPGSKFRVDLLASFYPQIRYHYLNDPSTFPQAIERHFISCELPKETSVLYLDVISPVEKQHTNALRQDKRNTALAGAEDCIRNMERSLEGSHSPRKPTFKKLENKLRGAFYLGQDSLMALATYLRGQGWSLPEIASEADVTIARDFKPGNIVVSQDSDMAAYENVETIWRPPSRRWFVKYEMGVVAKHHLQLNRVELTVLCCVSKNDYTTNLNQMGVKTITEDNPQTMVHRYLAHETVVIKNPDPDRFDPALKVFCRRELTIPDPPAAPHGLDADARLPGAFSEVGSDPSAFVATVSESNVDIPNRFRIVDRPPEKPPPPHNSDRRYKHRYRYAIKTRTRKLEHEPPEGFKKYKFKPWKQRETSPDDNTATGATSKKSQKPYSPRPVTNLIKKQGHISAMDFDHPIRTLNLWHSPGERQASCFQHVAKQASDAARFLQCGIGMYLESLSDREVDDMDRLVLKKLCPDFTIEEEQSVSQRQDQEHDQGSQSKYNEQEPFLKMILNTIMKSTQPGATANMRRPTANVELTREFFNRINLYGVSGPPIKPAYPASTIAQPVANQRYIEVLKRTEFLPEESTTGTIDLSMSGIQNFLGLNRVCGRPRCLVPMSSMNGRFITLTEPKLVELFWRNPALKCELQHMTFGDYTTIETHAQVSQADVCGWIGNKGPGALITNLITDVGSYMEHECRGLKDYSWSTFLMSLEGIREHLRPIRQPTFNPARNYTAKGYVPRGSIRTDRFRLQILAYKLNELSCVRYKRLPLD</sequence>
<proteinExistence type="predicted"/>
<evidence type="ECO:0000313" key="2">
    <source>
        <dbReference type="EMBL" id="KAF9541499.1"/>
    </source>
</evidence>
<dbReference type="InterPro" id="IPR029060">
    <property type="entry name" value="PIN-like_dom_sf"/>
</dbReference>
<comment type="caution">
    <text evidence="2">The sequence shown here is derived from an EMBL/GenBank/DDBJ whole genome shotgun (WGS) entry which is preliminary data.</text>
</comment>
<evidence type="ECO:0000256" key="1">
    <source>
        <dbReference type="SAM" id="MobiDB-lite"/>
    </source>
</evidence>
<feature type="region of interest" description="Disordered" evidence="1">
    <location>
        <begin position="500"/>
        <end position="522"/>
    </location>
</feature>
<dbReference type="Gene3D" id="3.40.50.1010">
    <property type="entry name" value="5'-nuclease"/>
    <property type="match status" value="1"/>
</dbReference>
<dbReference type="AlphaFoldDB" id="A0A9P6F4E9"/>
<feature type="compositionally biased region" description="Basic and acidic residues" evidence="1">
    <location>
        <begin position="368"/>
        <end position="379"/>
    </location>
</feature>